<reference evidence="2 3" key="1">
    <citation type="journal article" date="2021" name="Elife">
        <title>Chloroplast acquisition without the gene transfer in kleptoplastic sea slugs, Plakobranchus ocellatus.</title>
        <authorList>
            <person name="Maeda T."/>
            <person name="Takahashi S."/>
            <person name="Yoshida T."/>
            <person name="Shimamura S."/>
            <person name="Takaki Y."/>
            <person name="Nagai Y."/>
            <person name="Toyoda A."/>
            <person name="Suzuki Y."/>
            <person name="Arimoto A."/>
            <person name="Ishii H."/>
            <person name="Satoh N."/>
            <person name="Nishiyama T."/>
            <person name="Hasebe M."/>
            <person name="Maruyama T."/>
            <person name="Minagawa J."/>
            <person name="Obokata J."/>
            <person name="Shigenobu S."/>
        </authorList>
    </citation>
    <scope>NUCLEOTIDE SEQUENCE [LARGE SCALE GENOMIC DNA]</scope>
</reference>
<feature type="region of interest" description="Disordered" evidence="1">
    <location>
        <begin position="157"/>
        <end position="193"/>
    </location>
</feature>
<proteinExistence type="predicted"/>
<dbReference type="EMBL" id="BLXT01004219">
    <property type="protein sequence ID" value="GFO11126.1"/>
    <property type="molecule type" value="Genomic_DNA"/>
</dbReference>
<evidence type="ECO:0000256" key="1">
    <source>
        <dbReference type="SAM" id="MobiDB-lite"/>
    </source>
</evidence>
<sequence>MIRRMIFVRYRYDEGGAVAHLVKQLTTSRGPRIESQSEPRPFFIAPLRPPSTKWVAKSIKTLRRKGGEEQTTSECRIPRTITTLFLVPRCFDQARGSLYFISTITKKKSVGGTVVSQCTLRFIVTFHFTTSIQADEKKKSLILQAVDVLTMTQDNITTPQLHKQPSPQQGDLRLRDLPSGRNASGGVRTRDRRIPADLRTDSLATMPPTLPSYQDVNLLKTLPVGIRTIFLTEGAGREERA</sequence>
<dbReference type="Proteomes" id="UP000735302">
    <property type="component" value="Unassembled WGS sequence"/>
</dbReference>
<feature type="compositionally biased region" description="Polar residues" evidence="1">
    <location>
        <begin position="157"/>
        <end position="169"/>
    </location>
</feature>
<evidence type="ECO:0000313" key="2">
    <source>
        <dbReference type="EMBL" id="GFO11126.1"/>
    </source>
</evidence>
<keyword evidence="3" id="KW-1185">Reference proteome</keyword>
<organism evidence="2 3">
    <name type="scientific">Plakobranchus ocellatus</name>
    <dbReference type="NCBI Taxonomy" id="259542"/>
    <lineage>
        <taxon>Eukaryota</taxon>
        <taxon>Metazoa</taxon>
        <taxon>Spiralia</taxon>
        <taxon>Lophotrochozoa</taxon>
        <taxon>Mollusca</taxon>
        <taxon>Gastropoda</taxon>
        <taxon>Heterobranchia</taxon>
        <taxon>Euthyneura</taxon>
        <taxon>Panpulmonata</taxon>
        <taxon>Sacoglossa</taxon>
        <taxon>Placobranchoidea</taxon>
        <taxon>Plakobranchidae</taxon>
        <taxon>Plakobranchus</taxon>
    </lineage>
</organism>
<name>A0AAV4AIX1_9GAST</name>
<accession>A0AAV4AIX1</accession>
<gene>
    <name evidence="2" type="ORF">PoB_003763100</name>
</gene>
<dbReference type="AlphaFoldDB" id="A0AAV4AIX1"/>
<protein>
    <submittedName>
        <fullName evidence="2">Uncharacterized protein</fullName>
    </submittedName>
</protein>
<evidence type="ECO:0000313" key="3">
    <source>
        <dbReference type="Proteomes" id="UP000735302"/>
    </source>
</evidence>
<comment type="caution">
    <text evidence="2">The sequence shown here is derived from an EMBL/GenBank/DDBJ whole genome shotgun (WGS) entry which is preliminary data.</text>
</comment>